<keyword evidence="3" id="KW-1185">Reference proteome</keyword>
<protein>
    <submittedName>
        <fullName evidence="2">Uncharacterized protein</fullName>
    </submittedName>
</protein>
<name>A0A3D9UXR2_9MICO</name>
<dbReference type="EMBL" id="QTUA01000001">
    <property type="protein sequence ID" value="REF30764.1"/>
    <property type="molecule type" value="Genomic_DNA"/>
</dbReference>
<sequence>MASDSGTVTGAVVTDDGIAPGTPRGFNVYGGSLGQGSTATAIDGQAPTP</sequence>
<proteinExistence type="predicted"/>
<evidence type="ECO:0000256" key="1">
    <source>
        <dbReference type="SAM" id="MobiDB-lite"/>
    </source>
</evidence>
<evidence type="ECO:0000313" key="2">
    <source>
        <dbReference type="EMBL" id="REF30764.1"/>
    </source>
</evidence>
<dbReference type="AlphaFoldDB" id="A0A3D9UXR2"/>
<evidence type="ECO:0000313" key="3">
    <source>
        <dbReference type="Proteomes" id="UP000256253"/>
    </source>
</evidence>
<accession>A0A3D9UXR2</accession>
<dbReference type="RefSeq" id="WP_170144041.1">
    <property type="nucleotide sequence ID" value="NZ_QTUA01000001.1"/>
</dbReference>
<organism evidence="2 3">
    <name type="scientific">Calidifontibacter indicus</name>
    <dbReference type="NCBI Taxonomy" id="419650"/>
    <lineage>
        <taxon>Bacteria</taxon>
        <taxon>Bacillati</taxon>
        <taxon>Actinomycetota</taxon>
        <taxon>Actinomycetes</taxon>
        <taxon>Micrococcales</taxon>
        <taxon>Dermacoccaceae</taxon>
        <taxon>Calidifontibacter</taxon>
    </lineage>
</organism>
<feature type="region of interest" description="Disordered" evidence="1">
    <location>
        <begin position="1"/>
        <end position="49"/>
    </location>
</feature>
<comment type="caution">
    <text evidence="2">The sequence shown here is derived from an EMBL/GenBank/DDBJ whole genome shotgun (WGS) entry which is preliminary data.</text>
</comment>
<gene>
    <name evidence="2" type="ORF">DFJ65_1783</name>
</gene>
<dbReference type="Proteomes" id="UP000256253">
    <property type="component" value="Unassembled WGS sequence"/>
</dbReference>
<reference evidence="2 3" key="1">
    <citation type="submission" date="2018-08" db="EMBL/GenBank/DDBJ databases">
        <title>Sequencing the genomes of 1000 actinobacteria strains.</title>
        <authorList>
            <person name="Klenk H.-P."/>
        </authorList>
    </citation>
    <scope>NUCLEOTIDE SEQUENCE [LARGE SCALE GENOMIC DNA]</scope>
    <source>
        <strain evidence="2 3">DSM 22967</strain>
    </source>
</reference>